<dbReference type="GO" id="GO:0016788">
    <property type="term" value="F:hydrolase activity, acting on ester bonds"/>
    <property type="evidence" value="ECO:0007669"/>
    <property type="project" value="UniProtKB-UniRule"/>
</dbReference>
<dbReference type="GO" id="GO:0005829">
    <property type="term" value="C:cytosol"/>
    <property type="evidence" value="ECO:0007669"/>
    <property type="project" value="TreeGrafter"/>
</dbReference>
<comment type="subcellular location">
    <subcellularLocation>
        <location evidence="5">Cytoplasm</location>
    </subcellularLocation>
</comment>
<sequence>MSTQSGHTHTSVVRGSRLGVDHGAVRVGLAASDPDGLVATPVGTLEAASSLARIAAEVAERSAAVVYVGLPRHLSGAEGAAAEAARTYAGALATSIAPVPVRLLDERMSTVSAHQALHAAGRAGRRHRQVVDQAAAVVILQSALEAERSTGLRPGELVEADRIPAPGPGTAHDGETTER</sequence>
<evidence type="ECO:0000256" key="2">
    <source>
        <dbReference type="ARBA" id="ARBA00022517"/>
    </source>
</evidence>
<dbReference type="Proteomes" id="UP000562124">
    <property type="component" value="Unassembled WGS sequence"/>
</dbReference>
<dbReference type="HAMAP" id="MF_00651">
    <property type="entry name" value="Nuclease_YqgF"/>
    <property type="match status" value="1"/>
</dbReference>
<proteinExistence type="inferred from homology"/>
<dbReference type="InterPro" id="IPR005227">
    <property type="entry name" value="YqgF"/>
</dbReference>
<feature type="region of interest" description="Disordered" evidence="6">
    <location>
        <begin position="150"/>
        <end position="179"/>
    </location>
</feature>
<keyword evidence="3 5" id="KW-0540">Nuclease</keyword>
<dbReference type="NCBIfam" id="TIGR00250">
    <property type="entry name" value="RNAse_H_YqgF"/>
    <property type="match status" value="1"/>
</dbReference>
<evidence type="ECO:0000313" key="8">
    <source>
        <dbReference type="EMBL" id="NMR20153.1"/>
    </source>
</evidence>
<evidence type="ECO:0000256" key="3">
    <source>
        <dbReference type="ARBA" id="ARBA00022722"/>
    </source>
</evidence>
<dbReference type="Pfam" id="PF03652">
    <property type="entry name" value="RuvX"/>
    <property type="match status" value="1"/>
</dbReference>
<dbReference type="SUPFAM" id="SSF53098">
    <property type="entry name" value="Ribonuclease H-like"/>
    <property type="match status" value="1"/>
</dbReference>
<evidence type="ECO:0000256" key="6">
    <source>
        <dbReference type="SAM" id="MobiDB-lite"/>
    </source>
</evidence>
<keyword evidence="9" id="KW-1185">Reference proteome</keyword>
<dbReference type="GO" id="GO:0004518">
    <property type="term" value="F:nuclease activity"/>
    <property type="evidence" value="ECO:0007669"/>
    <property type="project" value="UniProtKB-KW"/>
</dbReference>
<evidence type="ECO:0000256" key="5">
    <source>
        <dbReference type="HAMAP-Rule" id="MF_00651"/>
    </source>
</evidence>
<dbReference type="EMBL" id="JABCJJ010000009">
    <property type="protein sequence ID" value="NMR20153.1"/>
    <property type="molecule type" value="Genomic_DNA"/>
</dbReference>
<reference evidence="8 9" key="1">
    <citation type="submission" date="2020-04" db="EMBL/GenBank/DDBJ databases">
        <title>Sequencing and Assembly of C. fimi.</title>
        <authorList>
            <person name="Ramsey A.R."/>
        </authorList>
    </citation>
    <scope>NUCLEOTIDE SEQUENCE [LARGE SCALE GENOMIC DNA]</scope>
    <source>
        <strain evidence="8 9">SB</strain>
    </source>
</reference>
<dbReference type="InterPro" id="IPR037027">
    <property type="entry name" value="YqgF/RNaseH-like_dom_sf"/>
</dbReference>
<evidence type="ECO:0000313" key="9">
    <source>
        <dbReference type="Proteomes" id="UP000562124"/>
    </source>
</evidence>
<name>A0A7Y0LXT6_CELFI</name>
<dbReference type="PANTHER" id="PTHR33317:SF4">
    <property type="entry name" value="POLYNUCLEOTIDYL TRANSFERASE, RIBONUCLEASE H-LIKE SUPERFAMILY PROTEIN"/>
    <property type="match status" value="1"/>
</dbReference>
<dbReference type="PANTHER" id="PTHR33317">
    <property type="entry name" value="POLYNUCLEOTIDYL TRANSFERASE, RIBONUCLEASE H-LIKE SUPERFAMILY PROTEIN"/>
    <property type="match status" value="1"/>
</dbReference>
<keyword evidence="2 5" id="KW-0690">Ribosome biogenesis</keyword>
<keyword evidence="4 5" id="KW-0378">Hydrolase</keyword>
<dbReference type="Gene3D" id="3.30.420.140">
    <property type="entry name" value="YqgF/RNase H-like domain"/>
    <property type="match status" value="1"/>
</dbReference>
<accession>A0A7Y0LXT6</accession>
<dbReference type="RefSeq" id="WP_169324525.1">
    <property type="nucleotide sequence ID" value="NZ_JABCJJ010000009.1"/>
</dbReference>
<gene>
    <name evidence="8" type="primary">ruvX</name>
    <name evidence="8" type="ORF">HIR71_07970</name>
</gene>
<dbReference type="CDD" id="cd16964">
    <property type="entry name" value="YqgF"/>
    <property type="match status" value="1"/>
</dbReference>
<dbReference type="AlphaFoldDB" id="A0A7Y0LXT6"/>
<dbReference type="EC" id="3.1.-.-" evidence="5"/>
<dbReference type="InterPro" id="IPR012337">
    <property type="entry name" value="RNaseH-like_sf"/>
</dbReference>
<comment type="similarity">
    <text evidence="5">Belongs to the YqgF HJR family.</text>
</comment>
<evidence type="ECO:0000256" key="4">
    <source>
        <dbReference type="ARBA" id="ARBA00022801"/>
    </source>
</evidence>
<protein>
    <recommendedName>
        <fullName evidence="5">Putative pre-16S rRNA nuclease</fullName>
        <ecNumber evidence="5">3.1.-.-</ecNumber>
    </recommendedName>
</protein>
<dbReference type="GO" id="GO:0000967">
    <property type="term" value="P:rRNA 5'-end processing"/>
    <property type="evidence" value="ECO:0007669"/>
    <property type="project" value="UniProtKB-UniRule"/>
</dbReference>
<evidence type="ECO:0000256" key="1">
    <source>
        <dbReference type="ARBA" id="ARBA00022490"/>
    </source>
</evidence>
<evidence type="ECO:0000259" key="7">
    <source>
        <dbReference type="SMART" id="SM00732"/>
    </source>
</evidence>
<feature type="domain" description="YqgF/RNase H-like" evidence="7">
    <location>
        <begin position="15"/>
        <end position="113"/>
    </location>
</feature>
<keyword evidence="1 5" id="KW-0963">Cytoplasm</keyword>
<dbReference type="SMART" id="SM00732">
    <property type="entry name" value="YqgFc"/>
    <property type="match status" value="1"/>
</dbReference>
<comment type="function">
    <text evidence="5">Could be a nuclease involved in processing of the 5'-end of pre-16S rRNA.</text>
</comment>
<dbReference type="InterPro" id="IPR006641">
    <property type="entry name" value="YqgF/RNaseH-like_dom"/>
</dbReference>
<comment type="caution">
    <text evidence="8">The sequence shown here is derived from an EMBL/GenBank/DDBJ whole genome shotgun (WGS) entry which is preliminary data.</text>
</comment>
<organism evidence="8 9">
    <name type="scientific">Cellulomonas fimi</name>
    <dbReference type="NCBI Taxonomy" id="1708"/>
    <lineage>
        <taxon>Bacteria</taxon>
        <taxon>Bacillati</taxon>
        <taxon>Actinomycetota</taxon>
        <taxon>Actinomycetes</taxon>
        <taxon>Micrococcales</taxon>
        <taxon>Cellulomonadaceae</taxon>
        <taxon>Cellulomonas</taxon>
    </lineage>
</organism>